<accession>A0A6J8CJ20</accession>
<dbReference type="EMBL" id="CACVKT020005564">
    <property type="protein sequence ID" value="CAC5395741.1"/>
    <property type="molecule type" value="Genomic_DNA"/>
</dbReference>
<name>A0A6J8CJ20_MYTCO</name>
<keyword evidence="3" id="KW-1185">Reference proteome</keyword>
<gene>
    <name evidence="2" type="ORF">MCOR_30379</name>
</gene>
<sequence length="433" mass="50747">MHRRSLKLRKRMSDTNTDSDSEMAKAFKDIPSAQPPSITVIPINFDMDSWDNENDNEGETLIDNCVEKIDNLLSKRHHISTLVRDLRRFQNDELPVYAVLKDASFSPIFGSDEAKTFFSGKIKQFNTEMRRSYREFITTESKIYVDSATEEINKIWQETTKEIRSRNKDSSRTIVKLNERIRQLKEEWAEKYRRASYEPVRGNKEKMKDVKKEAEEERTRPRKQQEQTQSDREVQRLKRELDDLKNMVEGNISRRRGRGGRVDIDCEAYLSECECQNDDHCQCDLYATPVRFYFKKESGYNNEELMNSIKHRKGEPEMSQAYLVFDKNTTENLRDLHCEIFRPMFFEEIQVILQEGSDTTVITAIEELRTLIEVDRNLNIIQGLRNDMLKIIYETTEDIEQDVALQYLNGDSVMNDNSNNPGAPSGLSRFTCS</sequence>
<dbReference type="Proteomes" id="UP000507470">
    <property type="component" value="Unassembled WGS sequence"/>
</dbReference>
<dbReference type="AlphaFoldDB" id="A0A6J8CJ20"/>
<dbReference type="OrthoDB" id="6182993at2759"/>
<reference evidence="2 3" key="1">
    <citation type="submission" date="2020-06" db="EMBL/GenBank/DDBJ databases">
        <authorList>
            <person name="Li R."/>
            <person name="Bekaert M."/>
        </authorList>
    </citation>
    <scope>NUCLEOTIDE SEQUENCE [LARGE SCALE GENOMIC DNA]</scope>
    <source>
        <strain evidence="3">wild</strain>
    </source>
</reference>
<evidence type="ECO:0000256" key="1">
    <source>
        <dbReference type="SAM" id="MobiDB-lite"/>
    </source>
</evidence>
<feature type="region of interest" description="Disordered" evidence="1">
    <location>
        <begin position="1"/>
        <end position="22"/>
    </location>
</feature>
<evidence type="ECO:0000313" key="2">
    <source>
        <dbReference type="EMBL" id="CAC5395741.1"/>
    </source>
</evidence>
<evidence type="ECO:0000313" key="3">
    <source>
        <dbReference type="Proteomes" id="UP000507470"/>
    </source>
</evidence>
<organism evidence="2 3">
    <name type="scientific">Mytilus coruscus</name>
    <name type="common">Sea mussel</name>
    <dbReference type="NCBI Taxonomy" id="42192"/>
    <lineage>
        <taxon>Eukaryota</taxon>
        <taxon>Metazoa</taxon>
        <taxon>Spiralia</taxon>
        <taxon>Lophotrochozoa</taxon>
        <taxon>Mollusca</taxon>
        <taxon>Bivalvia</taxon>
        <taxon>Autobranchia</taxon>
        <taxon>Pteriomorphia</taxon>
        <taxon>Mytilida</taxon>
        <taxon>Mytiloidea</taxon>
        <taxon>Mytilidae</taxon>
        <taxon>Mytilinae</taxon>
        <taxon>Mytilus</taxon>
    </lineage>
</organism>
<proteinExistence type="predicted"/>
<feature type="region of interest" description="Disordered" evidence="1">
    <location>
        <begin position="200"/>
        <end position="234"/>
    </location>
</feature>
<feature type="compositionally biased region" description="Basic residues" evidence="1">
    <location>
        <begin position="1"/>
        <end position="10"/>
    </location>
</feature>
<protein>
    <submittedName>
        <fullName evidence="2">Uncharacterized protein</fullName>
    </submittedName>
</protein>